<dbReference type="PANTHER" id="PTHR33476:SF22">
    <property type="entry name" value="PROTEIN POLAR LOCALIZATION DURING ASYMMETRIC DIVISION AND REDISTRIBUTION"/>
    <property type="match status" value="1"/>
</dbReference>
<gene>
    <name evidence="1" type="ORF">Fot_13926</name>
</gene>
<dbReference type="EMBL" id="JBFOLJ010000004">
    <property type="protein sequence ID" value="KAL2544693.1"/>
    <property type="molecule type" value="Genomic_DNA"/>
</dbReference>
<dbReference type="PANTHER" id="PTHR33476">
    <property type="entry name" value="EMB|CAB62613.1"/>
    <property type="match status" value="1"/>
</dbReference>
<organism evidence="1 2">
    <name type="scientific">Forsythia ovata</name>
    <dbReference type="NCBI Taxonomy" id="205694"/>
    <lineage>
        <taxon>Eukaryota</taxon>
        <taxon>Viridiplantae</taxon>
        <taxon>Streptophyta</taxon>
        <taxon>Embryophyta</taxon>
        <taxon>Tracheophyta</taxon>
        <taxon>Spermatophyta</taxon>
        <taxon>Magnoliopsida</taxon>
        <taxon>eudicotyledons</taxon>
        <taxon>Gunneridae</taxon>
        <taxon>Pentapetalae</taxon>
        <taxon>asterids</taxon>
        <taxon>lamiids</taxon>
        <taxon>Lamiales</taxon>
        <taxon>Oleaceae</taxon>
        <taxon>Forsythieae</taxon>
        <taxon>Forsythia</taxon>
    </lineage>
</organism>
<comment type="caution">
    <text evidence="1">The sequence shown here is derived from an EMBL/GenBank/DDBJ whole genome shotgun (WGS) entry which is preliminary data.</text>
</comment>
<sequence length="110" mass="13115">MDQLEAEFCRLQLQMDKEYMLECSKQQCTQSREYYGVHPGELAHRLHELLEERQQEGIKELESALECAMHKLHEKERELSWRKDTETFLSPFQSLACRSRQKTPSQILKS</sequence>
<evidence type="ECO:0000313" key="2">
    <source>
        <dbReference type="Proteomes" id="UP001604277"/>
    </source>
</evidence>
<dbReference type="InterPro" id="IPR040348">
    <property type="entry name" value="POLAR-like"/>
</dbReference>
<protein>
    <submittedName>
        <fullName evidence="1">Protein POLAR DURING ASYMMETRIC DIVISION AND REDISTRIBUTION-like</fullName>
    </submittedName>
</protein>
<accession>A0ABD1W4V9</accession>
<proteinExistence type="predicted"/>
<dbReference type="AlphaFoldDB" id="A0ABD1W4V9"/>
<reference evidence="2" key="1">
    <citation type="submission" date="2024-07" db="EMBL/GenBank/DDBJ databases">
        <title>Two chromosome-level genome assemblies of Korean endemic species Abeliophyllum distichum and Forsythia ovata (Oleaceae).</title>
        <authorList>
            <person name="Jang H."/>
        </authorList>
    </citation>
    <scope>NUCLEOTIDE SEQUENCE [LARGE SCALE GENOMIC DNA]</scope>
</reference>
<dbReference type="Proteomes" id="UP001604277">
    <property type="component" value="Unassembled WGS sequence"/>
</dbReference>
<keyword evidence="2" id="KW-1185">Reference proteome</keyword>
<evidence type="ECO:0000313" key="1">
    <source>
        <dbReference type="EMBL" id="KAL2544693.1"/>
    </source>
</evidence>
<name>A0ABD1W4V9_9LAMI</name>